<proteinExistence type="predicted"/>
<reference evidence="2 3" key="1">
    <citation type="submission" date="2019-01" db="EMBL/GenBank/DDBJ databases">
        <title>Blautia sp. nov. KGMB01111 isolated human feces.</title>
        <authorList>
            <person name="Park J.-E."/>
            <person name="Kim J.-S."/>
            <person name="Park S.-H."/>
        </authorList>
    </citation>
    <scope>NUCLEOTIDE SEQUENCE [LARGE SCALE GENOMIC DNA]</scope>
    <source>
        <strain evidence="2 3">KGMB01111</strain>
    </source>
</reference>
<feature type="domain" description="Radical SAM core" evidence="1">
    <location>
        <begin position="171"/>
        <end position="404"/>
    </location>
</feature>
<dbReference type="InterPro" id="IPR006638">
    <property type="entry name" value="Elp3/MiaA/NifB-like_rSAM"/>
</dbReference>
<name>A0A4Q1RIN8_9FIRM</name>
<protein>
    <submittedName>
        <fullName evidence="2">Coproporphyrinogen dehydrogenase HemZ</fullName>
        <ecNumber evidence="2">1.3.98.3</ecNumber>
    </submittedName>
</protein>
<dbReference type="Pfam" id="PF04055">
    <property type="entry name" value="Radical_SAM"/>
    <property type="match status" value="1"/>
</dbReference>
<dbReference type="GO" id="GO:0005737">
    <property type="term" value="C:cytoplasm"/>
    <property type="evidence" value="ECO:0007669"/>
    <property type="project" value="TreeGrafter"/>
</dbReference>
<dbReference type="SUPFAM" id="SSF102114">
    <property type="entry name" value="Radical SAM enzymes"/>
    <property type="match status" value="1"/>
</dbReference>
<gene>
    <name evidence="2" type="primary">hemZ</name>
    <name evidence="2" type="ORF">ETP43_10280</name>
</gene>
<dbReference type="NCBIfam" id="TIGR03994">
    <property type="entry name" value="rSAM_HemZ"/>
    <property type="match status" value="1"/>
</dbReference>
<accession>A0A4Q1RIN8</accession>
<dbReference type="InterPro" id="IPR023995">
    <property type="entry name" value="HemZ"/>
</dbReference>
<keyword evidence="3" id="KW-1185">Reference proteome</keyword>
<dbReference type="SFLD" id="SFLDF00310">
    <property type="entry name" value="oxygen-independent_coproporphy"/>
    <property type="match status" value="1"/>
</dbReference>
<dbReference type="EC" id="1.3.98.3" evidence="2"/>
<dbReference type="SFLD" id="SFLDG01065">
    <property type="entry name" value="anaerobic_coproporphyrinogen-I"/>
    <property type="match status" value="1"/>
</dbReference>
<dbReference type="GO" id="GO:0051989">
    <property type="term" value="F:coproporphyrinogen dehydrogenase activity"/>
    <property type="evidence" value="ECO:0007669"/>
    <property type="project" value="UniProtKB-EC"/>
</dbReference>
<dbReference type="GO" id="GO:0006779">
    <property type="term" value="P:porphyrin-containing compound biosynthetic process"/>
    <property type="evidence" value="ECO:0007669"/>
    <property type="project" value="TreeGrafter"/>
</dbReference>
<evidence type="ECO:0000259" key="1">
    <source>
        <dbReference type="PROSITE" id="PS51918"/>
    </source>
</evidence>
<dbReference type="Gene3D" id="3.80.30.20">
    <property type="entry name" value="tm_1862 like domain"/>
    <property type="match status" value="1"/>
</dbReference>
<dbReference type="PROSITE" id="PS51918">
    <property type="entry name" value="RADICAL_SAM"/>
    <property type="match status" value="1"/>
</dbReference>
<dbReference type="PANTHER" id="PTHR13932">
    <property type="entry name" value="COPROPORPHYRINIGEN III OXIDASE"/>
    <property type="match status" value="1"/>
</dbReference>
<dbReference type="CDD" id="cd01335">
    <property type="entry name" value="Radical_SAM"/>
    <property type="match status" value="1"/>
</dbReference>
<dbReference type="OrthoDB" id="9808022at2"/>
<comment type="caution">
    <text evidence="2">The sequence shown here is derived from an EMBL/GenBank/DDBJ whole genome shotgun (WGS) entry which is preliminary data.</text>
</comment>
<dbReference type="SMART" id="SM00729">
    <property type="entry name" value="Elp3"/>
    <property type="match status" value="1"/>
</dbReference>
<dbReference type="PANTHER" id="PTHR13932:SF1">
    <property type="entry name" value="OXYGEN-INDEPENDENT COPROPORPHYRINOGEN-III OXIDASE-LIKE PROTEIN HEMZ"/>
    <property type="match status" value="1"/>
</dbReference>
<dbReference type="Proteomes" id="UP000290106">
    <property type="component" value="Unassembled WGS sequence"/>
</dbReference>
<dbReference type="InterPro" id="IPR007197">
    <property type="entry name" value="rSAM"/>
</dbReference>
<dbReference type="InterPro" id="IPR058240">
    <property type="entry name" value="rSAM_sf"/>
</dbReference>
<dbReference type="AlphaFoldDB" id="A0A4Q1RIN8"/>
<dbReference type="InterPro" id="IPR023404">
    <property type="entry name" value="rSAM_horseshoe"/>
</dbReference>
<dbReference type="SFLD" id="SFLDG01082">
    <property type="entry name" value="B12-binding_domain_containing"/>
    <property type="match status" value="1"/>
</dbReference>
<keyword evidence="2" id="KW-0560">Oxidoreductase</keyword>
<dbReference type="InterPro" id="IPR034505">
    <property type="entry name" value="Coproporphyrinogen-III_oxidase"/>
</dbReference>
<organism evidence="2 3">
    <name type="scientific">Blautia faecicola</name>
    <dbReference type="NCBI Taxonomy" id="2509240"/>
    <lineage>
        <taxon>Bacteria</taxon>
        <taxon>Bacillati</taxon>
        <taxon>Bacillota</taxon>
        <taxon>Clostridia</taxon>
        <taxon>Lachnospirales</taxon>
        <taxon>Lachnospiraceae</taxon>
        <taxon>Blautia</taxon>
    </lineage>
</organism>
<dbReference type="RefSeq" id="WP_129257983.1">
    <property type="nucleotide sequence ID" value="NZ_SDKC01000001.1"/>
</dbReference>
<sequence length="499" mass="57322">MKRGTILLLNNIAIRFNKKDFEYDVYSLVKAFYPHAQVTMFYEGEEEPEGAYGMLLLVAYGSQEICLAVEKDGTEIFRQQVAVDYEKDRPETKNVLKRLVYGALCQVTGKTLPWGDLTGIRPTKIPMKLLEEGWKNTQIAQYMRETYGVSNEKTALAITIANREKALLQDLDYENGYSLYVGIPFCPSICLYCSFGSHPLERWTKRVDEYLDALCKELTFIREEMGERKLTTVYIGGGTPTTLEPEQLRRLLSHIQTTFDFTWVKEYTVEAGRPDSITREKLQVMKEFPVTRISVNPQTMNQKTLDVIGRKHTVEDTVNIFHMARELGFDNINMDLIIGLPGEGKEEVAHTLQEVENLHPDSLTIHSLALKRATRLNLFKDKYEEMSFENSQEIMEMTQQCARNMGMGPYYLYRQKNIAGNFENVGYAEVDKAGIYNILIMEEKQTILAAGAGASTKFVFEHGTRIERVENVKDVNNYILRIDEMLERKRVGIEKYLNG</sequence>
<evidence type="ECO:0000313" key="3">
    <source>
        <dbReference type="Proteomes" id="UP000290106"/>
    </source>
</evidence>
<dbReference type="GO" id="GO:0051539">
    <property type="term" value="F:4 iron, 4 sulfur cluster binding"/>
    <property type="evidence" value="ECO:0007669"/>
    <property type="project" value="TreeGrafter"/>
</dbReference>
<dbReference type="EMBL" id="SDKC01000001">
    <property type="protein sequence ID" value="RXS75563.1"/>
    <property type="molecule type" value="Genomic_DNA"/>
</dbReference>
<evidence type="ECO:0000313" key="2">
    <source>
        <dbReference type="EMBL" id="RXS75563.1"/>
    </source>
</evidence>
<dbReference type="SFLD" id="SFLDS00029">
    <property type="entry name" value="Radical_SAM"/>
    <property type="match status" value="1"/>
</dbReference>